<feature type="transmembrane region" description="Helical" evidence="1">
    <location>
        <begin position="62"/>
        <end position="80"/>
    </location>
</feature>
<feature type="transmembrane region" description="Helical" evidence="1">
    <location>
        <begin position="12"/>
        <end position="30"/>
    </location>
</feature>
<protein>
    <submittedName>
        <fullName evidence="2">Uncharacterized protein</fullName>
    </submittedName>
</protein>
<dbReference type="EMBL" id="BONZ01000101">
    <property type="protein sequence ID" value="GIH20595.1"/>
    <property type="molecule type" value="Genomic_DNA"/>
</dbReference>
<organism evidence="2 3">
    <name type="scientific">Rugosimonospora africana</name>
    <dbReference type="NCBI Taxonomy" id="556532"/>
    <lineage>
        <taxon>Bacteria</taxon>
        <taxon>Bacillati</taxon>
        <taxon>Actinomycetota</taxon>
        <taxon>Actinomycetes</taxon>
        <taxon>Micromonosporales</taxon>
        <taxon>Micromonosporaceae</taxon>
        <taxon>Rugosimonospora</taxon>
    </lineage>
</organism>
<dbReference type="Proteomes" id="UP000642748">
    <property type="component" value="Unassembled WGS sequence"/>
</dbReference>
<feature type="transmembrane region" description="Helical" evidence="1">
    <location>
        <begin position="36"/>
        <end position="55"/>
    </location>
</feature>
<name>A0A8J3R085_9ACTN</name>
<gene>
    <name evidence="2" type="ORF">Raf01_87670</name>
</gene>
<proteinExistence type="predicted"/>
<comment type="caution">
    <text evidence="2">The sequence shown here is derived from an EMBL/GenBank/DDBJ whole genome shotgun (WGS) entry which is preliminary data.</text>
</comment>
<dbReference type="RefSeq" id="WP_203924018.1">
    <property type="nucleotide sequence ID" value="NZ_BONZ01000101.1"/>
</dbReference>
<keyword evidence="1" id="KW-1133">Transmembrane helix</keyword>
<evidence type="ECO:0000313" key="3">
    <source>
        <dbReference type="Proteomes" id="UP000642748"/>
    </source>
</evidence>
<dbReference type="AlphaFoldDB" id="A0A8J3R085"/>
<keyword evidence="1" id="KW-0812">Transmembrane</keyword>
<keyword evidence="1" id="KW-0472">Membrane</keyword>
<sequence length="81" mass="8561">MASQRFAPARVNGTYVFVAALAGVLLGLFAPGWYGALILFAIVAGLLVLLVATWHARKPAEVLARLVIIAVFAILAITKIT</sequence>
<evidence type="ECO:0000256" key="1">
    <source>
        <dbReference type="SAM" id="Phobius"/>
    </source>
</evidence>
<reference evidence="2" key="1">
    <citation type="submission" date="2021-01" db="EMBL/GenBank/DDBJ databases">
        <title>Whole genome shotgun sequence of Rugosimonospora africana NBRC 104875.</title>
        <authorList>
            <person name="Komaki H."/>
            <person name="Tamura T."/>
        </authorList>
    </citation>
    <scope>NUCLEOTIDE SEQUENCE</scope>
    <source>
        <strain evidence="2">NBRC 104875</strain>
    </source>
</reference>
<keyword evidence="3" id="KW-1185">Reference proteome</keyword>
<evidence type="ECO:0000313" key="2">
    <source>
        <dbReference type="EMBL" id="GIH20595.1"/>
    </source>
</evidence>
<accession>A0A8J3R085</accession>